<comment type="caution">
    <text evidence="1">The sequence shown here is derived from an EMBL/GenBank/DDBJ whole genome shotgun (WGS) entry which is preliminary data.</text>
</comment>
<accession>A0ABS7BM30</accession>
<organism evidence="1 2">
    <name type="scientific">Sphingomonas citri</name>
    <dbReference type="NCBI Taxonomy" id="2862499"/>
    <lineage>
        <taxon>Bacteria</taxon>
        <taxon>Pseudomonadati</taxon>
        <taxon>Pseudomonadota</taxon>
        <taxon>Alphaproteobacteria</taxon>
        <taxon>Sphingomonadales</taxon>
        <taxon>Sphingomonadaceae</taxon>
        <taxon>Sphingomonas</taxon>
    </lineage>
</organism>
<dbReference type="EMBL" id="JAHXZN010000001">
    <property type="protein sequence ID" value="MBW6530651.1"/>
    <property type="molecule type" value="Genomic_DNA"/>
</dbReference>
<name>A0ABS7BM30_9SPHN</name>
<evidence type="ECO:0000313" key="2">
    <source>
        <dbReference type="Proteomes" id="UP000759103"/>
    </source>
</evidence>
<evidence type="ECO:0000313" key="1">
    <source>
        <dbReference type="EMBL" id="MBW6530651.1"/>
    </source>
</evidence>
<dbReference type="Proteomes" id="UP000759103">
    <property type="component" value="Unassembled WGS sequence"/>
</dbReference>
<dbReference type="RefSeq" id="WP_183921703.1">
    <property type="nucleotide sequence ID" value="NZ_JAHXZN010000001.1"/>
</dbReference>
<protein>
    <submittedName>
        <fullName evidence="1">Uncharacterized protein</fullName>
    </submittedName>
</protein>
<sequence>MRMLLALVGIAALVLLAAMMLGFVKFDQTQTAQLPRLEGGQAPKFEADVAKVSVGTENKTVEVPKVDIQKPGEQR</sequence>
<gene>
    <name evidence="1" type="ORF">KZ820_07870</name>
</gene>
<proteinExistence type="predicted"/>
<reference evidence="1 2" key="1">
    <citation type="submission" date="2021-07" db="EMBL/GenBank/DDBJ databases">
        <title>Sphingomonas sp.</title>
        <authorList>
            <person name="Feng G."/>
            <person name="Li J."/>
            <person name="Pan M."/>
        </authorList>
    </citation>
    <scope>NUCLEOTIDE SEQUENCE [LARGE SCALE GENOMIC DNA]</scope>
    <source>
        <strain evidence="1 2">RRHST34</strain>
    </source>
</reference>
<keyword evidence="2" id="KW-1185">Reference proteome</keyword>